<gene>
    <name evidence="4" type="ORF">ANCDUO_20016</name>
</gene>
<proteinExistence type="predicted"/>
<dbReference type="EMBL" id="KN751499">
    <property type="protein sequence ID" value="KIH49908.1"/>
    <property type="molecule type" value="Genomic_DNA"/>
</dbReference>
<organism evidence="4 5">
    <name type="scientific">Ancylostoma duodenale</name>
    <dbReference type="NCBI Taxonomy" id="51022"/>
    <lineage>
        <taxon>Eukaryota</taxon>
        <taxon>Metazoa</taxon>
        <taxon>Ecdysozoa</taxon>
        <taxon>Nematoda</taxon>
        <taxon>Chromadorea</taxon>
        <taxon>Rhabditida</taxon>
        <taxon>Rhabditina</taxon>
        <taxon>Rhabditomorpha</taxon>
        <taxon>Strongyloidea</taxon>
        <taxon>Ancylostomatidae</taxon>
        <taxon>Ancylostomatinae</taxon>
        <taxon>Ancylostoma</taxon>
    </lineage>
</organism>
<evidence type="ECO:0000259" key="3">
    <source>
        <dbReference type="Pfam" id="PF15469"/>
    </source>
</evidence>
<dbReference type="Pfam" id="PF15469">
    <property type="entry name" value="Sec5"/>
    <property type="match status" value="1"/>
</dbReference>
<feature type="signal peptide" evidence="2">
    <location>
        <begin position="1"/>
        <end position="23"/>
    </location>
</feature>
<evidence type="ECO:0000313" key="4">
    <source>
        <dbReference type="EMBL" id="KIH49908.1"/>
    </source>
</evidence>
<accession>A0A0C2C0Z7</accession>
<evidence type="ECO:0000256" key="2">
    <source>
        <dbReference type="SAM" id="SignalP"/>
    </source>
</evidence>
<dbReference type="Proteomes" id="UP000054047">
    <property type="component" value="Unassembled WGS sequence"/>
</dbReference>
<evidence type="ECO:0000313" key="5">
    <source>
        <dbReference type="Proteomes" id="UP000054047"/>
    </source>
</evidence>
<name>A0A0C2C0Z7_9BILA</name>
<evidence type="ECO:0000256" key="1">
    <source>
        <dbReference type="ARBA" id="ARBA00022448"/>
    </source>
</evidence>
<feature type="non-terminal residue" evidence="4">
    <location>
        <position position="179"/>
    </location>
</feature>
<dbReference type="AlphaFoldDB" id="A0A0C2C0Z7"/>
<sequence length="179" mass="19895">MLINTINVSSWLILNALVPKALPDDVRSSVRTMARDASACEQDGPYAELENFEILHIIITRSPVYHHACAAVDRTVYDGAAEDICALGAKENWKQDFSSSIAAKTALPDFYENEVFDCLSAVRDALATTGYPGEACLFSRERFRSTLVDIFVHLITALPACAYDEATQYFYMVIRANDK</sequence>
<dbReference type="InterPro" id="IPR039481">
    <property type="entry name" value="EXOC2/Sec5_N_dom"/>
</dbReference>
<reference evidence="4 5" key="1">
    <citation type="submission" date="2013-12" db="EMBL/GenBank/DDBJ databases">
        <title>Draft genome of the parsitic nematode Ancylostoma duodenale.</title>
        <authorList>
            <person name="Mitreva M."/>
        </authorList>
    </citation>
    <scope>NUCLEOTIDE SEQUENCE [LARGE SCALE GENOMIC DNA]</scope>
    <source>
        <strain evidence="4 5">Zhejiang</strain>
    </source>
</reference>
<feature type="domain" description="Exocyst complex component EXOC2/Sec5 N-terminal" evidence="3">
    <location>
        <begin position="78"/>
        <end position="162"/>
    </location>
</feature>
<keyword evidence="5" id="KW-1185">Reference proteome</keyword>
<protein>
    <recommendedName>
        <fullName evidence="3">Exocyst complex component EXOC2/Sec5 N-terminal domain-containing protein</fullName>
    </recommendedName>
</protein>
<keyword evidence="1" id="KW-0813">Transport</keyword>
<dbReference type="OrthoDB" id="10393321at2759"/>
<feature type="chain" id="PRO_5002146870" description="Exocyst complex component EXOC2/Sec5 N-terminal domain-containing protein" evidence="2">
    <location>
        <begin position="24"/>
        <end position="179"/>
    </location>
</feature>
<keyword evidence="2" id="KW-0732">Signal</keyword>